<gene>
    <name evidence="13" type="ORF">QBC33DRAFT_324269</name>
</gene>
<feature type="region of interest" description="Disordered" evidence="11">
    <location>
        <begin position="492"/>
        <end position="560"/>
    </location>
</feature>
<dbReference type="Gene3D" id="1.10.510.10">
    <property type="entry name" value="Transferase(Phosphotransferase) domain 1"/>
    <property type="match status" value="1"/>
</dbReference>
<dbReference type="PANTHER" id="PTHR48012">
    <property type="entry name" value="STERILE20-LIKE KINASE, ISOFORM B-RELATED"/>
    <property type="match status" value="1"/>
</dbReference>
<dbReference type="SUPFAM" id="SSF56112">
    <property type="entry name" value="Protein kinase-like (PK-like)"/>
    <property type="match status" value="1"/>
</dbReference>
<keyword evidence="14" id="KW-1185">Reference proteome</keyword>
<dbReference type="AlphaFoldDB" id="A0AAJ0C6B1"/>
<feature type="region of interest" description="Disordered" evidence="11">
    <location>
        <begin position="394"/>
        <end position="422"/>
    </location>
</feature>
<dbReference type="InterPro" id="IPR011009">
    <property type="entry name" value="Kinase-like_dom_sf"/>
</dbReference>
<keyword evidence="7 10" id="KW-0067">ATP-binding</keyword>
<evidence type="ECO:0000256" key="4">
    <source>
        <dbReference type="ARBA" id="ARBA00022679"/>
    </source>
</evidence>
<dbReference type="InterPro" id="IPR017441">
    <property type="entry name" value="Protein_kinase_ATP_BS"/>
</dbReference>
<sequence length="729" mass="79417">MATLRVMEPGQSVTRQKAIEDARKTQASVLEECARTNKDPPLYVLTELIGKGSFGRVYKATRTGGAPNQLVAVKIINIEESDSASPRLADTFNEILKEVNTIKMLGQSGARNINHVLDTQLVGQSMWIVTEFCAGGSVATLMRPTEGLTEKWIIPILRETAEAIYWVHKQGIIHRDIKCANVLITDDGGVQLCDFGVAGVLDTKIDKRTTVTGTLHWMAPELFDPDPSYGTEIDIWAFGSMVYEVASGFPPNVTTAIDISTFGSQLKQHCPRLEGDKYSAQLKDLVAFCMVEDPKQRPSISDIQKHPYIADTAGRFPTASLSQLVKAYKLWESQGGIRNSLFFAGGARNLSDDHPSALRDEWRFDTNIFSNGPDDADLQAVYAAYGATVGFPAETLKPKPRRRMPPPQINPLRGPLEKIFDPNTISNYDENSRAFYGRENHNPTAEPVSDLPLRNSSQGANLRESLIDLDMSLDGSRLSRFADTGAPHLAIEPVTGHRRYSRPLSTDSQDLADPNRRTRDWTFPMMSPSSADTEKPLPVPGDSGQSPRRKGLTISQDEPKRLSAVSLIDLDASEPGGFSDFSRPSTAHSNSASSVDSGSFDLERNTSGGAGTPPNPRQPSLYAPDGLSPDFAPGYQLGGISQEGPAGAVPRNPRSLQTKPGEPVELPLAPAPPSTQVMHGLGTRDDVKDELLRLISSMADHLQYTDAAIKSHPVRRAARLSKGRLPSSS</sequence>
<dbReference type="InterPro" id="IPR008271">
    <property type="entry name" value="Ser/Thr_kinase_AS"/>
</dbReference>
<dbReference type="EMBL" id="MU839002">
    <property type="protein sequence ID" value="KAK1769522.1"/>
    <property type="molecule type" value="Genomic_DNA"/>
</dbReference>
<feature type="compositionally biased region" description="Polar residues" evidence="11">
    <location>
        <begin position="582"/>
        <end position="597"/>
    </location>
</feature>
<keyword evidence="5 10" id="KW-0547">Nucleotide-binding</keyword>
<dbReference type="InterPro" id="IPR000719">
    <property type="entry name" value="Prot_kinase_dom"/>
</dbReference>
<dbReference type="Pfam" id="PF00069">
    <property type="entry name" value="Pkinase"/>
    <property type="match status" value="1"/>
</dbReference>
<evidence type="ECO:0000256" key="8">
    <source>
        <dbReference type="ARBA" id="ARBA00047899"/>
    </source>
</evidence>
<name>A0AAJ0C6B1_9PEZI</name>
<dbReference type="PANTHER" id="PTHR48012:SF10">
    <property type="entry name" value="FI20177P1"/>
    <property type="match status" value="1"/>
</dbReference>
<evidence type="ECO:0000256" key="3">
    <source>
        <dbReference type="ARBA" id="ARBA00022527"/>
    </source>
</evidence>
<dbReference type="GO" id="GO:0004674">
    <property type="term" value="F:protein serine/threonine kinase activity"/>
    <property type="evidence" value="ECO:0007669"/>
    <property type="project" value="UniProtKB-KW"/>
</dbReference>
<evidence type="ECO:0000256" key="7">
    <source>
        <dbReference type="ARBA" id="ARBA00022840"/>
    </source>
</evidence>
<evidence type="ECO:0000256" key="10">
    <source>
        <dbReference type="PROSITE-ProRule" id="PRU10141"/>
    </source>
</evidence>
<dbReference type="GO" id="GO:0005737">
    <property type="term" value="C:cytoplasm"/>
    <property type="evidence" value="ECO:0007669"/>
    <property type="project" value="TreeGrafter"/>
</dbReference>
<keyword evidence="3" id="KW-0723">Serine/threonine-protein kinase</keyword>
<evidence type="ECO:0000256" key="5">
    <source>
        <dbReference type="ARBA" id="ARBA00022741"/>
    </source>
</evidence>
<feature type="binding site" evidence="10">
    <location>
        <position position="74"/>
    </location>
    <ligand>
        <name>ATP</name>
        <dbReference type="ChEBI" id="CHEBI:30616"/>
    </ligand>
</feature>
<dbReference type="GeneID" id="85306800"/>
<dbReference type="EC" id="2.7.11.1" evidence="2"/>
<evidence type="ECO:0000256" key="2">
    <source>
        <dbReference type="ARBA" id="ARBA00012513"/>
    </source>
</evidence>
<accession>A0AAJ0C6B1</accession>
<evidence type="ECO:0000256" key="6">
    <source>
        <dbReference type="ARBA" id="ARBA00022777"/>
    </source>
</evidence>
<evidence type="ECO:0000259" key="12">
    <source>
        <dbReference type="PROSITE" id="PS50011"/>
    </source>
</evidence>
<reference evidence="13" key="1">
    <citation type="submission" date="2023-06" db="EMBL/GenBank/DDBJ databases">
        <title>Genome-scale phylogeny and comparative genomics of the fungal order Sordariales.</title>
        <authorList>
            <consortium name="Lawrence Berkeley National Laboratory"/>
            <person name="Hensen N."/>
            <person name="Bonometti L."/>
            <person name="Westerberg I."/>
            <person name="Brannstrom I.O."/>
            <person name="Guillou S."/>
            <person name="Cros-Aarteil S."/>
            <person name="Calhoun S."/>
            <person name="Haridas S."/>
            <person name="Kuo A."/>
            <person name="Mondo S."/>
            <person name="Pangilinan J."/>
            <person name="Riley R."/>
            <person name="Labutti K."/>
            <person name="Andreopoulos B."/>
            <person name="Lipzen A."/>
            <person name="Chen C."/>
            <person name="Yanf M."/>
            <person name="Daum C."/>
            <person name="Ng V."/>
            <person name="Clum A."/>
            <person name="Steindorff A."/>
            <person name="Ohm R."/>
            <person name="Martin F."/>
            <person name="Silar P."/>
            <person name="Natvig D."/>
            <person name="Lalanne C."/>
            <person name="Gautier V."/>
            <person name="Ament-Velasquez S.L."/>
            <person name="Kruys A."/>
            <person name="Hutchinson M.I."/>
            <person name="Powell A.J."/>
            <person name="Barry K."/>
            <person name="Miller A.N."/>
            <person name="Grigoriev I.V."/>
            <person name="Debuchy R."/>
            <person name="Gladieux P."/>
            <person name="Thoren M.H."/>
            <person name="Johannesson H."/>
        </authorList>
    </citation>
    <scope>NUCLEOTIDE SEQUENCE</scope>
    <source>
        <strain evidence="13">8032-3</strain>
    </source>
</reference>
<keyword evidence="6 13" id="KW-0418">Kinase</keyword>
<comment type="catalytic activity">
    <reaction evidence="8">
        <text>L-threonyl-[protein] + ATP = O-phospho-L-threonyl-[protein] + ADP + H(+)</text>
        <dbReference type="Rhea" id="RHEA:46608"/>
        <dbReference type="Rhea" id="RHEA-COMP:11060"/>
        <dbReference type="Rhea" id="RHEA-COMP:11605"/>
        <dbReference type="ChEBI" id="CHEBI:15378"/>
        <dbReference type="ChEBI" id="CHEBI:30013"/>
        <dbReference type="ChEBI" id="CHEBI:30616"/>
        <dbReference type="ChEBI" id="CHEBI:61977"/>
        <dbReference type="ChEBI" id="CHEBI:456216"/>
        <dbReference type="EC" id="2.7.11.1"/>
    </reaction>
</comment>
<comment type="similarity">
    <text evidence="1">Belongs to the protein kinase superfamily. STE Ser/Thr protein kinase family. STE20 subfamily.</text>
</comment>
<proteinExistence type="inferred from homology"/>
<dbReference type="PROSITE" id="PS00108">
    <property type="entry name" value="PROTEIN_KINASE_ST"/>
    <property type="match status" value="1"/>
</dbReference>
<dbReference type="InterPro" id="IPR050629">
    <property type="entry name" value="STE20/SPS1-PAK"/>
</dbReference>
<feature type="region of interest" description="Disordered" evidence="11">
    <location>
        <begin position="576"/>
        <end position="681"/>
    </location>
</feature>
<evidence type="ECO:0000256" key="11">
    <source>
        <dbReference type="SAM" id="MobiDB-lite"/>
    </source>
</evidence>
<dbReference type="GO" id="GO:0005524">
    <property type="term" value="F:ATP binding"/>
    <property type="evidence" value="ECO:0007669"/>
    <property type="project" value="UniProtKB-UniRule"/>
</dbReference>
<comment type="catalytic activity">
    <reaction evidence="9">
        <text>L-seryl-[protein] + ATP = O-phospho-L-seryl-[protein] + ADP + H(+)</text>
        <dbReference type="Rhea" id="RHEA:17989"/>
        <dbReference type="Rhea" id="RHEA-COMP:9863"/>
        <dbReference type="Rhea" id="RHEA-COMP:11604"/>
        <dbReference type="ChEBI" id="CHEBI:15378"/>
        <dbReference type="ChEBI" id="CHEBI:29999"/>
        <dbReference type="ChEBI" id="CHEBI:30616"/>
        <dbReference type="ChEBI" id="CHEBI:83421"/>
        <dbReference type="ChEBI" id="CHEBI:456216"/>
        <dbReference type="EC" id="2.7.11.1"/>
    </reaction>
</comment>
<evidence type="ECO:0000256" key="9">
    <source>
        <dbReference type="ARBA" id="ARBA00048679"/>
    </source>
</evidence>
<evidence type="ECO:0000313" key="14">
    <source>
        <dbReference type="Proteomes" id="UP001244011"/>
    </source>
</evidence>
<protein>
    <recommendedName>
        <fullName evidence="2">non-specific serine/threonine protein kinase</fullName>
        <ecNumber evidence="2">2.7.11.1</ecNumber>
    </recommendedName>
</protein>
<keyword evidence="4" id="KW-0808">Transferase</keyword>
<dbReference type="FunFam" id="1.10.510.10:FF:000670">
    <property type="entry name" value="Serine/threonin protein kinase, putative"/>
    <property type="match status" value="1"/>
</dbReference>
<dbReference type="RefSeq" id="XP_060285735.1">
    <property type="nucleotide sequence ID" value="XM_060423613.1"/>
</dbReference>
<dbReference type="PROSITE" id="PS50011">
    <property type="entry name" value="PROTEIN_KINASE_DOM"/>
    <property type="match status" value="1"/>
</dbReference>
<evidence type="ECO:0000313" key="13">
    <source>
        <dbReference type="EMBL" id="KAK1769522.1"/>
    </source>
</evidence>
<dbReference type="SMART" id="SM00220">
    <property type="entry name" value="S_TKc"/>
    <property type="match status" value="1"/>
</dbReference>
<organism evidence="13 14">
    <name type="scientific">Phialemonium atrogriseum</name>
    <dbReference type="NCBI Taxonomy" id="1093897"/>
    <lineage>
        <taxon>Eukaryota</taxon>
        <taxon>Fungi</taxon>
        <taxon>Dikarya</taxon>
        <taxon>Ascomycota</taxon>
        <taxon>Pezizomycotina</taxon>
        <taxon>Sordariomycetes</taxon>
        <taxon>Sordariomycetidae</taxon>
        <taxon>Cephalothecales</taxon>
        <taxon>Cephalothecaceae</taxon>
        <taxon>Phialemonium</taxon>
    </lineage>
</organism>
<feature type="domain" description="Protein kinase" evidence="12">
    <location>
        <begin position="43"/>
        <end position="309"/>
    </location>
</feature>
<evidence type="ECO:0000256" key="1">
    <source>
        <dbReference type="ARBA" id="ARBA00008874"/>
    </source>
</evidence>
<dbReference type="PROSITE" id="PS00107">
    <property type="entry name" value="PROTEIN_KINASE_ATP"/>
    <property type="match status" value="1"/>
</dbReference>
<comment type="caution">
    <text evidence="13">The sequence shown here is derived from an EMBL/GenBank/DDBJ whole genome shotgun (WGS) entry which is preliminary data.</text>
</comment>
<dbReference type="Proteomes" id="UP001244011">
    <property type="component" value="Unassembled WGS sequence"/>
</dbReference>